<name>A0A271KG61_9HYPH</name>
<comment type="caution">
    <text evidence="1">The sequence shown here is derived from an EMBL/GenBank/DDBJ whole genome shotgun (WGS) entry which is preliminary data.</text>
</comment>
<organism evidence="1 2">
    <name type="scientific">Mesorhizobium wenxiniae</name>
    <dbReference type="NCBI Taxonomy" id="2014805"/>
    <lineage>
        <taxon>Bacteria</taxon>
        <taxon>Pseudomonadati</taxon>
        <taxon>Pseudomonadota</taxon>
        <taxon>Alphaproteobacteria</taxon>
        <taxon>Hyphomicrobiales</taxon>
        <taxon>Phyllobacteriaceae</taxon>
        <taxon>Mesorhizobium</taxon>
    </lineage>
</organism>
<protein>
    <recommendedName>
        <fullName evidence="3">Response regulatory domain-containing protein</fullName>
    </recommendedName>
</protein>
<accession>A0A271KG61</accession>
<sequence length="79" mass="8784">MIVIEYRDVTQRGWLCGGLRAKLQSCARQILALVKPDVVILDVLLQDCISSSVAEELVARNIPFLIYSAIRDEPRCAPA</sequence>
<dbReference type="AlphaFoldDB" id="A0A271KG61"/>
<evidence type="ECO:0008006" key="3">
    <source>
        <dbReference type="Google" id="ProtNLM"/>
    </source>
</evidence>
<gene>
    <name evidence="1" type="ORF">CIT31_16490</name>
</gene>
<evidence type="ECO:0000313" key="2">
    <source>
        <dbReference type="Proteomes" id="UP000215931"/>
    </source>
</evidence>
<evidence type="ECO:0000313" key="1">
    <source>
        <dbReference type="EMBL" id="PAP93969.1"/>
    </source>
</evidence>
<dbReference type="EMBL" id="NPKH01000023">
    <property type="protein sequence ID" value="PAP93969.1"/>
    <property type="molecule type" value="Genomic_DNA"/>
</dbReference>
<keyword evidence="2" id="KW-1185">Reference proteome</keyword>
<reference evidence="1 2" key="1">
    <citation type="submission" date="2017-08" db="EMBL/GenBank/DDBJ databases">
        <title>Mesorhizobium wenxinae sp. nov., a novel rhizobial species isolated from root nodules of chickpea (Cicer arietinum L.).</title>
        <authorList>
            <person name="Zhang J."/>
        </authorList>
    </citation>
    <scope>NUCLEOTIDE SEQUENCE [LARGE SCALE GENOMIC DNA]</scope>
    <source>
        <strain evidence="2">WYCCWR 10019</strain>
    </source>
</reference>
<proteinExistence type="predicted"/>
<dbReference type="Proteomes" id="UP000215931">
    <property type="component" value="Unassembled WGS sequence"/>
</dbReference>
<dbReference type="Gene3D" id="3.40.50.2300">
    <property type="match status" value="1"/>
</dbReference>